<dbReference type="AlphaFoldDB" id="A0A011QL69"/>
<dbReference type="Pfam" id="PF07728">
    <property type="entry name" value="AAA_5"/>
    <property type="match status" value="1"/>
</dbReference>
<dbReference type="InterPro" id="IPR027417">
    <property type="entry name" value="P-loop_NTPase"/>
</dbReference>
<comment type="caution">
    <text evidence="2">The sequence shown here is derived from an EMBL/GenBank/DDBJ whole genome shotgun (WGS) entry which is preliminary data.</text>
</comment>
<dbReference type="SMART" id="SM00382">
    <property type="entry name" value="AAA"/>
    <property type="match status" value="1"/>
</dbReference>
<dbReference type="SUPFAM" id="SSF52540">
    <property type="entry name" value="P-loop containing nucleoside triphosphate hydrolases"/>
    <property type="match status" value="1"/>
</dbReference>
<keyword evidence="3" id="KW-1185">Reference proteome</keyword>
<dbReference type="PANTHER" id="PTHR42759">
    <property type="entry name" value="MOXR FAMILY PROTEIN"/>
    <property type="match status" value="1"/>
</dbReference>
<dbReference type="GO" id="GO:0008233">
    <property type="term" value="F:peptidase activity"/>
    <property type="evidence" value="ECO:0007669"/>
    <property type="project" value="UniProtKB-KW"/>
</dbReference>
<reference evidence="2" key="1">
    <citation type="submission" date="2014-02" db="EMBL/GenBank/DDBJ databases">
        <title>Expanding our view of genomic diversity in Candidatus Accumulibacter clades.</title>
        <authorList>
            <person name="Skennerton C.T."/>
            <person name="Barr J.J."/>
            <person name="Slater F.R."/>
            <person name="Bond P.L."/>
            <person name="Tyson G.W."/>
        </authorList>
    </citation>
    <scope>NUCLEOTIDE SEQUENCE [LARGE SCALE GENOMIC DNA]</scope>
</reference>
<dbReference type="PATRIC" id="fig|1454004.3.peg.1192"/>
<evidence type="ECO:0000313" key="2">
    <source>
        <dbReference type="EMBL" id="EXI90102.1"/>
    </source>
</evidence>
<gene>
    <name evidence="2" type="ORF">AW11_01136</name>
</gene>
<organism evidence="2 3">
    <name type="scientific">Accumulibacter regalis</name>
    <dbReference type="NCBI Taxonomy" id="522306"/>
    <lineage>
        <taxon>Bacteria</taxon>
        <taxon>Pseudomonadati</taxon>
        <taxon>Pseudomonadota</taxon>
        <taxon>Betaproteobacteria</taxon>
        <taxon>Candidatus Accumulibacter</taxon>
    </lineage>
</organism>
<dbReference type="InterPro" id="IPR050764">
    <property type="entry name" value="CbbQ/NirQ/NorQ/GpvN"/>
</dbReference>
<dbReference type="eggNOG" id="COG0714">
    <property type="taxonomic scope" value="Bacteria"/>
</dbReference>
<dbReference type="Gene3D" id="3.40.50.300">
    <property type="entry name" value="P-loop containing nucleotide triphosphate hydrolases"/>
    <property type="match status" value="1"/>
</dbReference>
<protein>
    <submittedName>
        <fullName evidence="2">ATP-dependent Clp protease ATP-binding subunit</fullName>
    </submittedName>
</protein>
<keyword evidence="2" id="KW-0378">Hydrolase</keyword>
<dbReference type="InterPro" id="IPR011704">
    <property type="entry name" value="ATPase_dyneun-rel_AAA"/>
</dbReference>
<dbReference type="Proteomes" id="UP000022141">
    <property type="component" value="Unassembled WGS sequence"/>
</dbReference>
<name>A0A011QL69_ACCRE</name>
<dbReference type="GO" id="GO:0006508">
    <property type="term" value="P:proteolysis"/>
    <property type="evidence" value="ECO:0007669"/>
    <property type="project" value="UniProtKB-KW"/>
</dbReference>
<evidence type="ECO:0000313" key="3">
    <source>
        <dbReference type="Proteomes" id="UP000022141"/>
    </source>
</evidence>
<keyword evidence="2" id="KW-0547">Nucleotide-binding</keyword>
<keyword evidence="2" id="KW-0067">ATP-binding</keyword>
<dbReference type="CDD" id="cd00009">
    <property type="entry name" value="AAA"/>
    <property type="match status" value="1"/>
</dbReference>
<dbReference type="PANTHER" id="PTHR42759:SF1">
    <property type="entry name" value="MAGNESIUM-CHELATASE SUBUNIT CHLD"/>
    <property type="match status" value="1"/>
</dbReference>
<keyword evidence="2" id="KW-0645">Protease</keyword>
<dbReference type="GO" id="GO:0005524">
    <property type="term" value="F:ATP binding"/>
    <property type="evidence" value="ECO:0007669"/>
    <property type="project" value="UniProtKB-KW"/>
</dbReference>
<sequence length="319" mass="35796">MQFTRKHFDPASKGEPLAGDRVSCRFADARGRLSLYVYDPRLTLAINVALAAKRPLLLAGEPGCGKTSLARNVAKVLGWWYYQQTVSSRTQASDLLWEYDALRRLNDAYVRNRNVLPDHCYVEPGPLWWALAPDTAALRGWARMPLKHRLGDPGEAGEHNHALILLDEIDKAEPDVPNDLLEILDTRSFSVKNVPIRATREKTLVVLTTNGERELPGAFLRRCVTYRFPEADAAWFEEVATRWLPEGNPQHHHDVAERLIAARDRARAAGQRMPGTAEYLDALHAFADLGLTVDSAEWREVEHCVFDKAMALDSAPGGR</sequence>
<evidence type="ECO:0000259" key="1">
    <source>
        <dbReference type="SMART" id="SM00382"/>
    </source>
</evidence>
<dbReference type="EMBL" id="JEMY01000010">
    <property type="protein sequence ID" value="EXI90102.1"/>
    <property type="molecule type" value="Genomic_DNA"/>
</dbReference>
<dbReference type="STRING" id="1454004.AW11_01136"/>
<dbReference type="GO" id="GO:0016887">
    <property type="term" value="F:ATP hydrolysis activity"/>
    <property type="evidence" value="ECO:0007669"/>
    <property type="project" value="InterPro"/>
</dbReference>
<proteinExistence type="predicted"/>
<dbReference type="InterPro" id="IPR003593">
    <property type="entry name" value="AAA+_ATPase"/>
</dbReference>
<accession>A0A011QL69</accession>
<feature type="domain" description="AAA+ ATPase" evidence="1">
    <location>
        <begin position="52"/>
        <end position="234"/>
    </location>
</feature>